<dbReference type="AlphaFoldDB" id="X7EJI8"/>
<dbReference type="Proteomes" id="UP000022447">
    <property type="component" value="Unassembled WGS sequence"/>
</dbReference>
<reference evidence="2 3" key="1">
    <citation type="submission" date="2014-01" db="EMBL/GenBank/DDBJ databases">
        <title>Roseivivax halodurans JCM 10272 Genome Sequencing.</title>
        <authorList>
            <person name="Lai Q."/>
            <person name="Li G."/>
            <person name="Shao Z."/>
        </authorList>
    </citation>
    <scope>NUCLEOTIDE SEQUENCE [LARGE SCALE GENOMIC DNA]</scope>
    <source>
        <strain evidence="2 3">JCM 10272</strain>
    </source>
</reference>
<feature type="region of interest" description="Disordered" evidence="1">
    <location>
        <begin position="1"/>
        <end position="69"/>
    </location>
</feature>
<evidence type="ECO:0000313" key="3">
    <source>
        <dbReference type="Proteomes" id="UP000022447"/>
    </source>
</evidence>
<evidence type="ECO:0000256" key="1">
    <source>
        <dbReference type="SAM" id="MobiDB-lite"/>
    </source>
</evidence>
<evidence type="ECO:0000313" key="2">
    <source>
        <dbReference type="EMBL" id="ETX16274.1"/>
    </source>
</evidence>
<feature type="compositionally biased region" description="Basic and acidic residues" evidence="1">
    <location>
        <begin position="28"/>
        <end position="53"/>
    </location>
</feature>
<sequence length="69" mass="7713">MSSKKSAPGPSKSETRAEQTTAIANEIIGRETSERAEKTERLRAARLERDAKAPETTPRRKTKKSQEKT</sequence>
<dbReference type="RefSeq" id="WP_037256851.1">
    <property type="nucleotide sequence ID" value="NZ_JALZ01000001.1"/>
</dbReference>
<dbReference type="EMBL" id="JALZ01000001">
    <property type="protein sequence ID" value="ETX16274.1"/>
    <property type="molecule type" value="Genomic_DNA"/>
</dbReference>
<proteinExistence type="predicted"/>
<accession>X7EJI8</accession>
<feature type="compositionally biased region" description="Low complexity" evidence="1">
    <location>
        <begin position="1"/>
        <end position="12"/>
    </location>
</feature>
<name>X7EJI8_9RHOB</name>
<dbReference type="eggNOG" id="ENOG5032IGM">
    <property type="taxonomic scope" value="Bacteria"/>
</dbReference>
<gene>
    <name evidence="2" type="ORF">OCH239_00035</name>
</gene>
<keyword evidence="3" id="KW-1185">Reference proteome</keyword>
<protein>
    <submittedName>
        <fullName evidence="2">Uncharacterized protein</fullName>
    </submittedName>
</protein>
<organism evidence="2 3">
    <name type="scientific">Roseivivax halodurans JCM 10272</name>
    <dbReference type="NCBI Taxonomy" id="1449350"/>
    <lineage>
        <taxon>Bacteria</taxon>
        <taxon>Pseudomonadati</taxon>
        <taxon>Pseudomonadota</taxon>
        <taxon>Alphaproteobacteria</taxon>
        <taxon>Rhodobacterales</taxon>
        <taxon>Roseobacteraceae</taxon>
        <taxon>Roseivivax</taxon>
    </lineage>
</organism>
<comment type="caution">
    <text evidence="2">The sequence shown here is derived from an EMBL/GenBank/DDBJ whole genome shotgun (WGS) entry which is preliminary data.</text>
</comment>